<dbReference type="Gene3D" id="3.80.10.10">
    <property type="entry name" value="Ribonuclease Inhibitor"/>
    <property type="match status" value="1"/>
</dbReference>
<keyword evidence="3" id="KW-1185">Reference proteome</keyword>
<gene>
    <name evidence="2" type="ORF">HK103_000864</name>
</gene>
<keyword evidence="1" id="KW-0677">Repeat</keyword>
<dbReference type="InterPro" id="IPR001611">
    <property type="entry name" value="Leu-rich_rpt"/>
</dbReference>
<dbReference type="Pfam" id="PF13516">
    <property type="entry name" value="LRR_6"/>
    <property type="match status" value="2"/>
</dbReference>
<protein>
    <submittedName>
        <fullName evidence="2">Uncharacterized protein</fullName>
    </submittedName>
</protein>
<dbReference type="EMBL" id="JADGKB010000119">
    <property type="protein sequence ID" value="KAJ3253114.1"/>
    <property type="molecule type" value="Genomic_DNA"/>
</dbReference>
<name>A0AAD5Y0V5_9FUNG</name>
<dbReference type="SUPFAM" id="SSF52047">
    <property type="entry name" value="RNI-like"/>
    <property type="match status" value="1"/>
</dbReference>
<evidence type="ECO:0000313" key="2">
    <source>
        <dbReference type="EMBL" id="KAJ3253114.1"/>
    </source>
</evidence>
<dbReference type="PANTHER" id="PTHR24111">
    <property type="entry name" value="LEUCINE-RICH REPEAT-CONTAINING PROTEIN 34"/>
    <property type="match status" value="1"/>
</dbReference>
<evidence type="ECO:0000313" key="3">
    <source>
        <dbReference type="Proteomes" id="UP001210925"/>
    </source>
</evidence>
<dbReference type="SMART" id="SM00368">
    <property type="entry name" value="LRR_RI"/>
    <property type="match status" value="2"/>
</dbReference>
<accession>A0AAD5Y0V5</accession>
<dbReference type="AlphaFoldDB" id="A0AAD5Y0V5"/>
<dbReference type="Proteomes" id="UP001210925">
    <property type="component" value="Unassembled WGS sequence"/>
</dbReference>
<comment type="caution">
    <text evidence="2">The sequence shown here is derived from an EMBL/GenBank/DDBJ whole genome shotgun (WGS) entry which is preliminary data.</text>
</comment>
<evidence type="ECO:0000256" key="1">
    <source>
        <dbReference type="ARBA" id="ARBA00022737"/>
    </source>
</evidence>
<reference evidence="2" key="1">
    <citation type="submission" date="2020-05" db="EMBL/GenBank/DDBJ databases">
        <title>Phylogenomic resolution of chytrid fungi.</title>
        <authorList>
            <person name="Stajich J.E."/>
            <person name="Amses K."/>
            <person name="Simmons R."/>
            <person name="Seto K."/>
            <person name="Myers J."/>
            <person name="Bonds A."/>
            <person name="Quandt C.A."/>
            <person name="Barry K."/>
            <person name="Liu P."/>
            <person name="Grigoriev I."/>
            <person name="Longcore J.E."/>
            <person name="James T.Y."/>
        </authorList>
    </citation>
    <scope>NUCLEOTIDE SEQUENCE</scope>
    <source>
        <strain evidence="2">PLAUS21</strain>
    </source>
</reference>
<sequence>MQSVLDLDHKQIDLNDLIEISKSIQANKSLVKLSLFSNHIQNEGLKLISQAINRHPTLTHINLGYNSISDDSIPDFVSALKHSEISHIDLDENLITFNGIQALFAVFEKPSANYNILELQLNGNPGFDFELSERLASYLERNKNYYAKCNQQAMEVFKTARVLQLLPLPFEIKMQVLGSVQNLQFYSEKKLYTVSRVLLDRNLIGHIDTSTKFNYHELYNQCVTLIVNGLISKKYVLRYENKRILNDLYASIDNVLKGTLNGKVNLGFESLNFNTLGITNIPTRSIQIVFQTVEGFQSGISSVSSGISSTIGEVQEGISIRIGGVQSGFSNTIEEVQNGLHNTIEGINSTFDGVQQGISKSVTTVHSELSKSITNTVESLQSVSVSFGKFNLTTSTLQKFNETKQVVIGNTKYLKDWFDNVDLSEVLVVTIKGGKDMVWLLAKAFEPNWENYITERDFFQ</sequence>
<dbReference type="InterPro" id="IPR032675">
    <property type="entry name" value="LRR_dom_sf"/>
</dbReference>
<organism evidence="2 3">
    <name type="scientific">Boothiomyces macroporosus</name>
    <dbReference type="NCBI Taxonomy" id="261099"/>
    <lineage>
        <taxon>Eukaryota</taxon>
        <taxon>Fungi</taxon>
        <taxon>Fungi incertae sedis</taxon>
        <taxon>Chytridiomycota</taxon>
        <taxon>Chytridiomycota incertae sedis</taxon>
        <taxon>Chytridiomycetes</taxon>
        <taxon>Rhizophydiales</taxon>
        <taxon>Terramycetaceae</taxon>
        <taxon>Boothiomyces</taxon>
    </lineage>
</organism>
<dbReference type="InterPro" id="IPR052201">
    <property type="entry name" value="LRR-containing_regulator"/>
</dbReference>
<dbReference type="Gene3D" id="1.20.120.20">
    <property type="entry name" value="Apolipoprotein"/>
    <property type="match status" value="1"/>
</dbReference>
<proteinExistence type="predicted"/>
<dbReference type="PANTHER" id="PTHR24111:SF0">
    <property type="entry name" value="LEUCINE-RICH REPEAT-CONTAINING PROTEIN"/>
    <property type="match status" value="1"/>
</dbReference>